<dbReference type="GO" id="GO:0016491">
    <property type="term" value="F:oxidoreductase activity"/>
    <property type="evidence" value="ECO:0007669"/>
    <property type="project" value="UniProtKB-KW"/>
</dbReference>
<dbReference type="InterPro" id="IPR023213">
    <property type="entry name" value="CAT-like_dom_sf"/>
</dbReference>
<reference evidence="6 7" key="1">
    <citation type="submission" date="2018-02" db="EMBL/GenBank/DDBJ databases">
        <authorList>
            <person name="Cohen D.B."/>
            <person name="Kent A.D."/>
        </authorList>
    </citation>
    <scope>NUCLEOTIDE SEQUENCE [LARGE SCALE GENOMIC DNA]</scope>
    <source>
        <strain evidence="6 7">CCAP 1448/3</strain>
    </source>
</reference>
<dbReference type="InterPro" id="IPR001242">
    <property type="entry name" value="Condensation_dom"/>
</dbReference>
<dbReference type="Gene3D" id="3.30.300.30">
    <property type="match status" value="1"/>
</dbReference>
<organism evidence="6 7">
    <name type="scientific">Merismopedia glauca CCAP 1448/3</name>
    <dbReference type="NCBI Taxonomy" id="1296344"/>
    <lineage>
        <taxon>Bacteria</taxon>
        <taxon>Bacillati</taxon>
        <taxon>Cyanobacteriota</taxon>
        <taxon>Cyanophyceae</taxon>
        <taxon>Synechococcales</taxon>
        <taxon>Merismopediaceae</taxon>
        <taxon>Merismopedia</taxon>
    </lineage>
</organism>
<dbReference type="CDD" id="cd19531">
    <property type="entry name" value="LCL_NRPS-like"/>
    <property type="match status" value="2"/>
</dbReference>
<dbReference type="Gene3D" id="1.10.1200.10">
    <property type="entry name" value="ACP-like"/>
    <property type="match status" value="1"/>
</dbReference>
<protein>
    <submittedName>
        <fullName evidence="6">Non-ribosomal peptide synthetase</fullName>
    </submittedName>
</protein>
<dbReference type="FunFam" id="2.30.38.10:FF:000001">
    <property type="entry name" value="Non-ribosomal peptide synthetase PvdI"/>
    <property type="match status" value="1"/>
</dbReference>
<dbReference type="SUPFAM" id="SSF56801">
    <property type="entry name" value="Acetyl-CoA synthetase-like"/>
    <property type="match status" value="1"/>
</dbReference>
<dbReference type="GO" id="GO:0005829">
    <property type="term" value="C:cytosol"/>
    <property type="evidence" value="ECO:0007669"/>
    <property type="project" value="TreeGrafter"/>
</dbReference>
<dbReference type="Pfam" id="PF00501">
    <property type="entry name" value="AMP-binding"/>
    <property type="match status" value="1"/>
</dbReference>
<dbReference type="GO" id="GO:0009366">
    <property type="term" value="C:enterobactin synthetase complex"/>
    <property type="evidence" value="ECO:0007669"/>
    <property type="project" value="TreeGrafter"/>
</dbReference>
<proteinExistence type="predicted"/>
<dbReference type="InterPro" id="IPR000873">
    <property type="entry name" value="AMP-dep_synth/lig_dom"/>
</dbReference>
<dbReference type="CDD" id="cd12116">
    <property type="entry name" value="A_NRPS_Ta1_like"/>
    <property type="match status" value="1"/>
</dbReference>
<dbReference type="Pfam" id="PF00668">
    <property type="entry name" value="Condensation"/>
    <property type="match status" value="2"/>
</dbReference>
<dbReference type="OrthoDB" id="473401at2"/>
<dbReference type="NCBIfam" id="TIGR01733">
    <property type="entry name" value="AA-adenyl-dom"/>
    <property type="match status" value="1"/>
</dbReference>
<dbReference type="InterPro" id="IPR036736">
    <property type="entry name" value="ACP-like_sf"/>
</dbReference>
<evidence type="ECO:0000256" key="2">
    <source>
        <dbReference type="ARBA" id="ARBA00022450"/>
    </source>
</evidence>
<comment type="cofactor">
    <cofactor evidence="1">
        <name>pantetheine 4'-phosphate</name>
        <dbReference type="ChEBI" id="CHEBI:47942"/>
    </cofactor>
</comment>
<dbReference type="Gene3D" id="3.60.130.10">
    <property type="entry name" value="Clavaminate synthase-like"/>
    <property type="match status" value="1"/>
</dbReference>
<dbReference type="PANTHER" id="PTHR45527">
    <property type="entry name" value="NONRIBOSOMAL PEPTIDE SYNTHETASE"/>
    <property type="match status" value="1"/>
</dbReference>
<dbReference type="SUPFAM" id="SSF51197">
    <property type="entry name" value="Clavaminate synthase-like"/>
    <property type="match status" value="1"/>
</dbReference>
<evidence type="ECO:0000313" key="6">
    <source>
        <dbReference type="EMBL" id="PSB01757.1"/>
    </source>
</evidence>
<evidence type="ECO:0000256" key="3">
    <source>
        <dbReference type="ARBA" id="ARBA00022553"/>
    </source>
</evidence>
<keyword evidence="7" id="KW-1185">Reference proteome</keyword>
<gene>
    <name evidence="6" type="ORF">C7B64_16710</name>
</gene>
<dbReference type="InterPro" id="IPR010071">
    <property type="entry name" value="AA_adenyl_dom"/>
</dbReference>
<dbReference type="InterPro" id="IPR003819">
    <property type="entry name" value="TauD/TfdA-like"/>
</dbReference>
<dbReference type="FunFam" id="3.40.50.980:FF:000001">
    <property type="entry name" value="Non-ribosomal peptide synthetase"/>
    <property type="match status" value="1"/>
</dbReference>
<keyword evidence="4" id="KW-0560">Oxidoreductase</keyword>
<dbReference type="Pfam" id="PF02668">
    <property type="entry name" value="TauD"/>
    <property type="match status" value="1"/>
</dbReference>
<dbReference type="GO" id="GO:0047527">
    <property type="term" value="F:2,3-dihydroxybenzoate-serine ligase activity"/>
    <property type="evidence" value="ECO:0007669"/>
    <property type="project" value="TreeGrafter"/>
</dbReference>
<evidence type="ECO:0000256" key="1">
    <source>
        <dbReference type="ARBA" id="ARBA00001957"/>
    </source>
</evidence>
<dbReference type="Gene3D" id="3.40.50.980">
    <property type="match status" value="2"/>
</dbReference>
<dbReference type="Gene3D" id="2.30.38.10">
    <property type="entry name" value="Luciferase, Domain 3"/>
    <property type="match status" value="1"/>
</dbReference>
<evidence type="ECO:0000313" key="7">
    <source>
        <dbReference type="Proteomes" id="UP000238762"/>
    </source>
</evidence>
<sequence>MNDLHDKITALSPEKRRALLEKLQQNQGKNTILSQSRESNLFPLSFAQQRLWFLQQLEPENSFYHISGALRLVGDLDLPALEASVNLIIQRHESLRTNFIELDGEPKQVIKSELQLEIPVIECNLDEIESGIERECDRPFNLATDPLIRVALLRLAPTEWILTFTMHHIISDGWSLEILVQELAQIYGVLRQKQSLSLPELPIQYADFTVWQREWLQGDTLKQKLNYWQQQLANAPPLLELPSDRIRPRIPTFAGAEVSVLLNSDLTADLQNLSRQENVTLFMLLLTAFQILLHRYTNQTDILVGSPIANRNRVELEGIMGFLVNTLVFRTNLSGNPTFREVLARVRQNTLEAYAHQDLPFEKLVEELHIERNLSYNPLFQVMFQFQNVPSTEWELPGLTISSVDFPTTTAQFDLTLNVAELEEGLRATFEYSTDLFDEATINRILEHFQILLAGIVAHPAARISELPIMLEIPGATLAELAPQGCILDLIKEQTDKTPDNIAIIHADRQLTYRELAEKSDRLAAYLQSLGVGAETLVGICLERSSDMVIGLLGILKVGGAYLPLDPAHPAERLSLILEDAGISLLLTQEDLVDKLSIVGVQRIAPLQDSISPLQHYQTPNPSSLAYTIYTSGSTGKPKGVQISHGSLFNFIKSLQQLELIPQDRLLSVTTISFDIAALEIFLPLTVGASVEIVSRDIAADGWQLAEKLVSSGASIMQATPATWKMLLAAGWEGNQNLKILCGGEALTRELADSLLARGKAVWNLYGPTETTIWSTIWQVNADRIKIGQGIANTEIYILDSYLNPVPVGVTGDLYLGGAGLARGYLNRPELTAEKFIPHPFSSIPGARLYQTGDLARYLVNGEIECLGRSDRQVKIRGFRIELGEIEARLAAHPDIKENIVVLREETPENQFLVAYFISNSPTPYSLLLTPYFPTPNSLLLTPYSLLLTPHSLRSFLQQHLPEYAIPAYFVELAAFPLTPNGKIDKRHLPAPDIAPQEPDIRLLTPLETAIQQIWVLILGREEIGINENFFTIGGHSLLATQAIARLRQLEAINGEIPLRWLFEYPTIAQLAAAINANLPTDRRITAPTQRRSTATSLLFPTPHTQHPIPLSFAQKRLWFIQQLAPDSSAYNLSSHVKLIGNLDITALERSFQEVIWRHQAMRTSFALESGNPVQIIAPQLSWQLPIIDLQDLNPTAQEAEVWNLATESDSQPFHLTVSPLWRVSLLQLDSQTNILLLTMHHIISDGWSMGVLLQELTEIYQAFCQGLPSPVPELPIQYADFAIWQHQHLHGEILESHLNYWKRQLLGGNLPPLKLSIQQTYSDNTSNAGASHSLPLSVQLSQELQQFSDRENVTPFMTLLAAFQLLLHCYSQQDDIVVGTDIANRTHQETEQLIGFFVNLLVLRADMRGNLTFRQLLQQVRQTTLEAYAHQDLPFDKLVEELQPERKLHQTPLFQVLFVLQNTPNPEVKLTDLELQPVEITDETSKFDLALFIIENEGKLELNWQYKTSLFESSAIAKMAADYAYLLNQITNHPDRLINSLEMLPTPPKPKASFSKFKTVKPQAVSFNPDRLVKFELLPSDERLPLVFQPQIDDLDLAEWAKNNRELIQTKLLENGGILFRNFGNKTAADFENFAQSVCPQLFGEYGDLPRETVSNKVYSSTPYPNRKTILFHNESSHLHRYPMKIWFGCIQPAASGGETPIIDCRQVYRSLNPQLRQIFAEKHLLYVRNYTEGLDVSWQNFFQTEDPAVVETYCRQNQVEFEWHEHGLRTREIRPAISRHPQTKEMVFFNQIFLHHSSCLDPEVRESLLCVFGEDSFPRQVYFGDGSAIADEIVEEISAIYRENSISFSWQKGDILMLDNMLAAHSRSPYTGSRKIVVSMGDIVANQLIPNHL</sequence>
<dbReference type="SUPFAM" id="SSF47336">
    <property type="entry name" value="ACP-like"/>
    <property type="match status" value="1"/>
</dbReference>
<dbReference type="InterPro" id="IPR042098">
    <property type="entry name" value="TauD-like_sf"/>
</dbReference>
<name>A0A2T1C0R4_9CYAN</name>
<dbReference type="Proteomes" id="UP000238762">
    <property type="component" value="Unassembled WGS sequence"/>
</dbReference>
<dbReference type="InterPro" id="IPR006162">
    <property type="entry name" value="Ppantetheine_attach_site"/>
</dbReference>
<dbReference type="GO" id="GO:0031177">
    <property type="term" value="F:phosphopantetheine binding"/>
    <property type="evidence" value="ECO:0007669"/>
    <property type="project" value="TreeGrafter"/>
</dbReference>
<accession>A0A2T1C0R4</accession>
<evidence type="ECO:0000256" key="4">
    <source>
        <dbReference type="ARBA" id="ARBA00023002"/>
    </source>
</evidence>
<dbReference type="InterPro" id="IPR045851">
    <property type="entry name" value="AMP-bd_C_sf"/>
</dbReference>
<dbReference type="FunFam" id="3.40.50.12780:FF:000012">
    <property type="entry name" value="Non-ribosomal peptide synthetase"/>
    <property type="match status" value="1"/>
</dbReference>
<feature type="domain" description="Carrier" evidence="5">
    <location>
        <begin position="1002"/>
        <end position="1079"/>
    </location>
</feature>
<keyword evidence="2" id="KW-0596">Phosphopantetheine</keyword>
<dbReference type="FunFam" id="3.30.559.10:FF:000012">
    <property type="entry name" value="Non-ribosomal peptide synthetase"/>
    <property type="match status" value="2"/>
</dbReference>
<dbReference type="Pfam" id="PF00550">
    <property type="entry name" value="PP-binding"/>
    <property type="match status" value="1"/>
</dbReference>
<evidence type="ECO:0000259" key="5">
    <source>
        <dbReference type="PROSITE" id="PS50075"/>
    </source>
</evidence>
<dbReference type="SUPFAM" id="SSF52777">
    <property type="entry name" value="CoA-dependent acyltransferases"/>
    <property type="match status" value="4"/>
</dbReference>
<dbReference type="Gene3D" id="3.30.559.30">
    <property type="entry name" value="Nonribosomal peptide synthetase, condensation domain"/>
    <property type="match status" value="2"/>
</dbReference>
<dbReference type="PROSITE" id="PS00012">
    <property type="entry name" value="PHOSPHOPANTETHEINE"/>
    <property type="match status" value="1"/>
</dbReference>
<comment type="caution">
    <text evidence="6">The sequence shown here is derived from an EMBL/GenBank/DDBJ whole genome shotgun (WGS) entry which is preliminary data.</text>
</comment>
<dbReference type="PANTHER" id="PTHR45527:SF1">
    <property type="entry name" value="FATTY ACID SYNTHASE"/>
    <property type="match status" value="1"/>
</dbReference>
<keyword evidence="3" id="KW-0597">Phosphoprotein</keyword>
<dbReference type="GO" id="GO:0009239">
    <property type="term" value="P:enterobactin biosynthetic process"/>
    <property type="evidence" value="ECO:0007669"/>
    <property type="project" value="TreeGrafter"/>
</dbReference>
<reference evidence="6 7" key="2">
    <citation type="submission" date="2018-03" db="EMBL/GenBank/DDBJ databases">
        <title>The ancient ancestry and fast evolution of plastids.</title>
        <authorList>
            <person name="Moore K.R."/>
            <person name="Magnabosco C."/>
            <person name="Momper L."/>
            <person name="Gold D.A."/>
            <person name="Bosak T."/>
            <person name="Fournier G.P."/>
        </authorList>
    </citation>
    <scope>NUCLEOTIDE SEQUENCE [LARGE SCALE GENOMIC DNA]</scope>
    <source>
        <strain evidence="6 7">CCAP 1448/3</strain>
    </source>
</reference>
<dbReference type="GO" id="GO:0008610">
    <property type="term" value="P:lipid biosynthetic process"/>
    <property type="evidence" value="ECO:0007669"/>
    <property type="project" value="UniProtKB-ARBA"/>
</dbReference>
<dbReference type="Gene3D" id="3.30.559.10">
    <property type="entry name" value="Chloramphenicol acetyltransferase-like domain"/>
    <property type="match status" value="2"/>
</dbReference>
<dbReference type="RefSeq" id="WP_106289794.1">
    <property type="nucleotide sequence ID" value="NZ_CAWNTC010000118.1"/>
</dbReference>
<dbReference type="InterPro" id="IPR009081">
    <property type="entry name" value="PP-bd_ACP"/>
</dbReference>
<dbReference type="PROSITE" id="PS50075">
    <property type="entry name" value="CARRIER"/>
    <property type="match status" value="1"/>
</dbReference>
<dbReference type="GO" id="GO:0043041">
    <property type="term" value="P:amino acid activation for nonribosomal peptide biosynthetic process"/>
    <property type="evidence" value="ECO:0007669"/>
    <property type="project" value="TreeGrafter"/>
</dbReference>
<dbReference type="EMBL" id="PVWJ01000090">
    <property type="protein sequence ID" value="PSB01757.1"/>
    <property type="molecule type" value="Genomic_DNA"/>
</dbReference>